<dbReference type="InterPro" id="IPR036804">
    <property type="entry name" value="CheR_N_sf"/>
</dbReference>
<keyword evidence="8" id="KW-1185">Reference proteome</keyword>
<dbReference type="InterPro" id="IPR029063">
    <property type="entry name" value="SAM-dependent_MTases_sf"/>
</dbReference>
<dbReference type="PRINTS" id="PR00996">
    <property type="entry name" value="CHERMTFRASE"/>
</dbReference>
<proteinExistence type="predicted"/>
<name>A0ABS7D2X0_9BACL</name>
<feature type="domain" description="CheR-type methyltransferase" evidence="6">
    <location>
        <begin position="1"/>
        <end position="259"/>
    </location>
</feature>
<dbReference type="SUPFAM" id="SSF47757">
    <property type="entry name" value="Chemotaxis receptor methyltransferase CheR, N-terminal domain"/>
    <property type="match status" value="1"/>
</dbReference>
<gene>
    <name evidence="7" type="ORF">K0T92_05995</name>
</gene>
<comment type="catalytic activity">
    <reaction evidence="1">
        <text>L-glutamyl-[protein] + S-adenosyl-L-methionine = [protein]-L-glutamate 5-O-methyl ester + S-adenosyl-L-homocysteine</text>
        <dbReference type="Rhea" id="RHEA:24452"/>
        <dbReference type="Rhea" id="RHEA-COMP:10208"/>
        <dbReference type="Rhea" id="RHEA-COMP:10311"/>
        <dbReference type="ChEBI" id="CHEBI:29973"/>
        <dbReference type="ChEBI" id="CHEBI:57856"/>
        <dbReference type="ChEBI" id="CHEBI:59789"/>
        <dbReference type="ChEBI" id="CHEBI:82795"/>
        <dbReference type="EC" id="2.1.1.80"/>
    </reaction>
</comment>
<evidence type="ECO:0000313" key="8">
    <source>
        <dbReference type="Proteomes" id="UP000812277"/>
    </source>
</evidence>
<dbReference type="SMART" id="SM00138">
    <property type="entry name" value="MeTrc"/>
    <property type="match status" value="1"/>
</dbReference>
<dbReference type="Pfam" id="PF01739">
    <property type="entry name" value="CheR"/>
    <property type="match status" value="1"/>
</dbReference>
<evidence type="ECO:0000256" key="3">
    <source>
        <dbReference type="ARBA" id="ARBA00022603"/>
    </source>
</evidence>
<dbReference type="Proteomes" id="UP000812277">
    <property type="component" value="Unassembled WGS sequence"/>
</dbReference>
<sequence>MTLDQDFNQFTLLFKKRTGINLALYKENQMKRRLSSLKERKGFRTFIDFYHALDKNERLLHELLEHMTINVSEFYRNAQRWEVLEKHVIPDILTRNRRPKCWSAACSTGEEPYSLALLLTAYLDPKEISILATDIDNSVIEKAKSGIYGAEAVRDVPKPYLNRYFASVSGRYAISEEIKRCVRFKPHNLLADSYEKGLDLIICRNVLIYFTDEAKESLFEKFSQSLRKGGYLFIGGSEQIFQPQRYELEPVDTFFYRKQ</sequence>
<evidence type="ECO:0000256" key="4">
    <source>
        <dbReference type="ARBA" id="ARBA00022679"/>
    </source>
</evidence>
<evidence type="ECO:0000256" key="5">
    <source>
        <dbReference type="ARBA" id="ARBA00022691"/>
    </source>
</evidence>
<dbReference type="InterPro" id="IPR022641">
    <property type="entry name" value="CheR_N"/>
</dbReference>
<keyword evidence="3" id="KW-0489">Methyltransferase</keyword>
<keyword evidence="4" id="KW-0808">Transferase</keyword>
<dbReference type="Gene3D" id="1.10.155.10">
    <property type="entry name" value="Chemotaxis receptor methyltransferase CheR, N-terminal domain"/>
    <property type="match status" value="1"/>
</dbReference>
<organism evidence="7 8">
    <name type="scientific">Paenibacillus oenotherae</name>
    <dbReference type="NCBI Taxonomy" id="1435645"/>
    <lineage>
        <taxon>Bacteria</taxon>
        <taxon>Bacillati</taxon>
        <taxon>Bacillota</taxon>
        <taxon>Bacilli</taxon>
        <taxon>Bacillales</taxon>
        <taxon>Paenibacillaceae</taxon>
        <taxon>Paenibacillus</taxon>
    </lineage>
</organism>
<dbReference type="EC" id="2.1.1.80" evidence="2"/>
<dbReference type="Gene3D" id="3.40.50.150">
    <property type="entry name" value="Vaccinia Virus protein VP39"/>
    <property type="match status" value="1"/>
</dbReference>
<dbReference type="Pfam" id="PF03705">
    <property type="entry name" value="CheR_N"/>
    <property type="match status" value="1"/>
</dbReference>
<dbReference type="SUPFAM" id="SSF53335">
    <property type="entry name" value="S-adenosyl-L-methionine-dependent methyltransferases"/>
    <property type="match status" value="1"/>
</dbReference>
<dbReference type="InterPro" id="IPR050903">
    <property type="entry name" value="Bact_Chemotaxis_MeTrfase"/>
</dbReference>
<evidence type="ECO:0000313" key="7">
    <source>
        <dbReference type="EMBL" id="MBW7474289.1"/>
    </source>
</evidence>
<comment type="caution">
    <text evidence="7">The sequence shown here is derived from an EMBL/GenBank/DDBJ whole genome shotgun (WGS) entry which is preliminary data.</text>
</comment>
<dbReference type="PANTHER" id="PTHR24422">
    <property type="entry name" value="CHEMOTAXIS PROTEIN METHYLTRANSFERASE"/>
    <property type="match status" value="1"/>
</dbReference>
<accession>A0ABS7D2X0</accession>
<dbReference type="InterPro" id="IPR022642">
    <property type="entry name" value="CheR_C"/>
</dbReference>
<dbReference type="PROSITE" id="PS50123">
    <property type="entry name" value="CHER"/>
    <property type="match status" value="1"/>
</dbReference>
<dbReference type="PANTHER" id="PTHR24422:SF19">
    <property type="entry name" value="CHEMOTAXIS PROTEIN METHYLTRANSFERASE"/>
    <property type="match status" value="1"/>
</dbReference>
<protein>
    <recommendedName>
        <fullName evidence="2">protein-glutamate O-methyltransferase</fullName>
        <ecNumber evidence="2">2.1.1.80</ecNumber>
    </recommendedName>
</protein>
<evidence type="ECO:0000256" key="2">
    <source>
        <dbReference type="ARBA" id="ARBA00012534"/>
    </source>
</evidence>
<dbReference type="InterPro" id="IPR000780">
    <property type="entry name" value="CheR_MeTrfase"/>
</dbReference>
<reference evidence="7 8" key="1">
    <citation type="submission" date="2021-07" db="EMBL/GenBank/DDBJ databases">
        <title>Paenibacillus radiodurans sp. nov., isolated from the southeastern edge of Tengger Desert.</title>
        <authorList>
            <person name="Zhang G."/>
        </authorList>
    </citation>
    <scope>NUCLEOTIDE SEQUENCE [LARGE SCALE GENOMIC DNA]</scope>
    <source>
        <strain evidence="7 8">DT7-4</strain>
    </source>
</reference>
<keyword evidence="5" id="KW-0949">S-adenosyl-L-methionine</keyword>
<dbReference type="EMBL" id="JAHZIJ010000002">
    <property type="protein sequence ID" value="MBW7474289.1"/>
    <property type="molecule type" value="Genomic_DNA"/>
</dbReference>
<evidence type="ECO:0000259" key="6">
    <source>
        <dbReference type="PROSITE" id="PS50123"/>
    </source>
</evidence>
<evidence type="ECO:0000256" key="1">
    <source>
        <dbReference type="ARBA" id="ARBA00001541"/>
    </source>
</evidence>